<dbReference type="EMBL" id="JADLQN010000005">
    <property type="protein sequence ID" value="MBF6357527.1"/>
    <property type="molecule type" value="Genomic_DNA"/>
</dbReference>
<name>A0ABS0DIX1_9NOCA</name>
<feature type="chain" id="PRO_5045126088" evidence="1">
    <location>
        <begin position="24"/>
        <end position="124"/>
    </location>
</feature>
<protein>
    <submittedName>
        <fullName evidence="2">Uncharacterized protein</fullName>
    </submittedName>
</protein>
<keyword evidence="1" id="KW-0732">Signal</keyword>
<keyword evidence="3" id="KW-1185">Reference proteome</keyword>
<evidence type="ECO:0000256" key="1">
    <source>
        <dbReference type="SAM" id="SignalP"/>
    </source>
</evidence>
<gene>
    <name evidence="2" type="ORF">IU449_23755</name>
</gene>
<accession>A0ABS0DIX1</accession>
<dbReference type="Proteomes" id="UP000707731">
    <property type="component" value="Unassembled WGS sequence"/>
</dbReference>
<sequence>MGLASVTIGAVAALVVCAGPATAAEPVLALDEGRAGVHLNHDETVWLAGGPIPALVTMVIPPRALGAGLHPETTLWRDENGNIRASLRQVISESARHPDGTVSIFLNAPGTHNGRVLDVYQNWD</sequence>
<reference evidence="2 3" key="1">
    <citation type="submission" date="2020-10" db="EMBL/GenBank/DDBJ databases">
        <title>Identification of Nocardia species via Next-generation sequencing and recognition of intraspecies genetic diversity.</title>
        <authorList>
            <person name="Li P."/>
            <person name="Li P."/>
            <person name="Lu B."/>
        </authorList>
    </citation>
    <scope>NUCLEOTIDE SEQUENCE [LARGE SCALE GENOMIC DNA]</scope>
    <source>
        <strain evidence="2 3">BJ06-0143</strain>
    </source>
</reference>
<evidence type="ECO:0000313" key="2">
    <source>
        <dbReference type="EMBL" id="MBF6357527.1"/>
    </source>
</evidence>
<feature type="signal peptide" evidence="1">
    <location>
        <begin position="1"/>
        <end position="23"/>
    </location>
</feature>
<proteinExistence type="predicted"/>
<comment type="caution">
    <text evidence="2">The sequence shown here is derived from an EMBL/GenBank/DDBJ whole genome shotgun (WGS) entry which is preliminary data.</text>
</comment>
<organism evidence="2 3">
    <name type="scientific">Nocardia higoensis</name>
    <dbReference type="NCBI Taxonomy" id="228599"/>
    <lineage>
        <taxon>Bacteria</taxon>
        <taxon>Bacillati</taxon>
        <taxon>Actinomycetota</taxon>
        <taxon>Actinomycetes</taxon>
        <taxon>Mycobacteriales</taxon>
        <taxon>Nocardiaceae</taxon>
        <taxon>Nocardia</taxon>
    </lineage>
</organism>
<evidence type="ECO:0000313" key="3">
    <source>
        <dbReference type="Proteomes" id="UP000707731"/>
    </source>
</evidence>